<name>G7H424_9ACTN</name>
<proteinExistence type="predicted"/>
<organism evidence="1 2">
    <name type="scientific">Gordonia araii NBRC 100433</name>
    <dbReference type="NCBI Taxonomy" id="1073574"/>
    <lineage>
        <taxon>Bacteria</taxon>
        <taxon>Bacillati</taxon>
        <taxon>Actinomycetota</taxon>
        <taxon>Actinomycetes</taxon>
        <taxon>Mycobacteriales</taxon>
        <taxon>Gordoniaceae</taxon>
        <taxon>Gordonia</taxon>
    </lineage>
</organism>
<gene>
    <name evidence="1" type="ORF">GOARA_061_00380</name>
</gene>
<dbReference type="AlphaFoldDB" id="G7H424"/>
<dbReference type="STRING" id="1073574.GOARA_061_00380"/>
<evidence type="ECO:0008006" key="3">
    <source>
        <dbReference type="Google" id="ProtNLM"/>
    </source>
</evidence>
<comment type="caution">
    <text evidence="1">The sequence shown here is derived from an EMBL/GenBank/DDBJ whole genome shotgun (WGS) entry which is preliminary data.</text>
</comment>
<sequence length="424" mass="44455">MRLTPVDARMLWASPTARSDQFLLFAFDDTDATDTAVAAEVLDAALAIERLNLAVRAVPGHLDYPYWTHRAAGSEQIRIHRLDDSSWAGLLDLVSGLLADQVDPYSRAWRVHLVRGVAHPHGEPGRLRVAILQVSHALADGRGATDLARRLFGGAGGLGSPDGAVGRGPAASRWPAPVRAVGGIVRLPAEVGGMLARGARAYLLSRQERMSGPQPEPASSVNRAPGARRAIRTLTVDRARLDGRVTPGAIAAVGDAMATCGLVDGDPVVELTVARAPERGQANNFFMAGIASHTDSGGATRRRAIETEIEGARSRDSRPARVAARRAEASTPAALMHWAATAFTPETVTAVTGHTVVSSVNRGAADLRLGGGLVRFTAGFPALSSAHSLTHGVHGIGDAITFSVLADPDIVDIDAYLTALEAVI</sequence>
<dbReference type="EMBL" id="BAEE01000061">
    <property type="protein sequence ID" value="GAB10599.1"/>
    <property type="molecule type" value="Genomic_DNA"/>
</dbReference>
<reference evidence="1 2" key="1">
    <citation type="submission" date="2011-11" db="EMBL/GenBank/DDBJ databases">
        <title>Whole genome shotgun sequence of Gordonia araii NBRC 100433.</title>
        <authorList>
            <person name="Yoshida Y."/>
            <person name="Hosoyama A."/>
            <person name="Tsuchikane K."/>
            <person name="Katsumata H."/>
            <person name="Yamazaki S."/>
            <person name="Fujita N."/>
        </authorList>
    </citation>
    <scope>NUCLEOTIDE SEQUENCE [LARGE SCALE GENOMIC DNA]</scope>
    <source>
        <strain evidence="1 2">NBRC 100433</strain>
    </source>
</reference>
<dbReference type="Proteomes" id="UP000035088">
    <property type="component" value="Unassembled WGS sequence"/>
</dbReference>
<dbReference type="RefSeq" id="WP_007322674.1">
    <property type="nucleotide sequence ID" value="NZ_BAEE01000061.1"/>
</dbReference>
<accession>G7H424</accession>
<keyword evidence="2" id="KW-1185">Reference proteome</keyword>
<evidence type="ECO:0000313" key="1">
    <source>
        <dbReference type="EMBL" id="GAB10599.1"/>
    </source>
</evidence>
<dbReference type="OrthoDB" id="4370976at2"/>
<protein>
    <recommendedName>
        <fullName evidence="3">Diacylglycerol O-acyltransferase</fullName>
    </recommendedName>
</protein>
<evidence type="ECO:0000313" key="2">
    <source>
        <dbReference type="Proteomes" id="UP000035088"/>
    </source>
</evidence>